<evidence type="ECO:0000313" key="5">
    <source>
        <dbReference type="Proteomes" id="UP000522270"/>
    </source>
</evidence>
<dbReference type="GO" id="GO:0071163">
    <property type="term" value="P:DNA replication preinitiation complex assembly"/>
    <property type="evidence" value="ECO:0007669"/>
    <property type="project" value="InterPro"/>
</dbReference>
<accession>A0A7K5Z477</accession>
<feature type="non-terminal residue" evidence="4">
    <location>
        <position position="406"/>
    </location>
</feature>
<feature type="domain" description="CDT1 Geminin-binding" evidence="3">
    <location>
        <begin position="24"/>
        <end position="189"/>
    </location>
</feature>
<dbReference type="EMBL" id="VYZE01001748">
    <property type="protein sequence ID" value="NWU71616.1"/>
    <property type="molecule type" value="Genomic_DNA"/>
</dbReference>
<sequence>SSEKPPAYQRFHTLAQDVPPGLTLPYKFKVLAEMFRSVDTITGMLVNRAETVTFAKVKQGVQDMMRRQFEERHVGQIKAVFPSSYTLRQEKNIPTFSDGVKKSDYQLTLEPVLGEEDKVDGRPHLSALRLLERRKEFHRNLVNIVKQHHKAFLAALSPPLVVPEEKLTRWHPRFNVDEVPDIVPAELPQPPREDRLSTAQEVLSAARGMLSPKMEKALANLAIRTAEAGAGEPALSKAPPSPASTASALKGVSPALLERVSHSLLAGMPGRGPARVSPHFPLLPKIRAKEAQKLQALLTRERGQEERLAMLERLPAMARVLRNVFVAEKKPALTMEVACARMADSYDAQMSLGEMEKHLRLLAELLPDWVGIHAIRTDTYIKLDKGKDLGPITERLTKAAKEAEAL</sequence>
<dbReference type="InterPro" id="IPR038090">
    <property type="entry name" value="Cdt1_C_WH_dom_sf"/>
</dbReference>
<dbReference type="GO" id="GO:0005634">
    <property type="term" value="C:nucleus"/>
    <property type="evidence" value="ECO:0007669"/>
    <property type="project" value="TreeGrafter"/>
</dbReference>
<reference evidence="4 5" key="1">
    <citation type="submission" date="2019-09" db="EMBL/GenBank/DDBJ databases">
        <title>Bird 10,000 Genomes (B10K) Project - Family phase.</title>
        <authorList>
            <person name="Zhang G."/>
        </authorList>
    </citation>
    <scope>NUCLEOTIDE SEQUENCE [LARGE SCALE GENOMIC DNA]</scope>
    <source>
        <strain evidence="4">B10K-DU-027-49</strain>
        <tissue evidence="4">Muscle</tissue>
    </source>
</reference>
<dbReference type="InterPro" id="IPR036390">
    <property type="entry name" value="WH_DNA-bd_sf"/>
</dbReference>
<keyword evidence="5" id="KW-1185">Reference proteome</keyword>
<dbReference type="GO" id="GO:0000278">
    <property type="term" value="P:mitotic cell cycle"/>
    <property type="evidence" value="ECO:0007669"/>
    <property type="project" value="TreeGrafter"/>
</dbReference>
<protein>
    <submittedName>
        <fullName evidence="4">CDT1 factor</fullName>
    </submittedName>
</protein>
<evidence type="ECO:0000256" key="2">
    <source>
        <dbReference type="ARBA" id="ARBA00023306"/>
    </source>
</evidence>
<keyword evidence="2" id="KW-0131">Cell cycle</keyword>
<dbReference type="GO" id="GO:0030174">
    <property type="term" value="P:regulation of DNA-templated DNA replication initiation"/>
    <property type="evidence" value="ECO:0007669"/>
    <property type="project" value="InterPro"/>
</dbReference>
<dbReference type="OrthoDB" id="341730at2759"/>
<evidence type="ECO:0000259" key="3">
    <source>
        <dbReference type="SMART" id="SM01075"/>
    </source>
</evidence>
<dbReference type="AlphaFoldDB" id="A0A7K5Z477"/>
<dbReference type="Proteomes" id="UP000522270">
    <property type="component" value="Unassembled WGS sequence"/>
</dbReference>
<evidence type="ECO:0000256" key="1">
    <source>
        <dbReference type="ARBA" id="ARBA00008356"/>
    </source>
</evidence>
<dbReference type="CDD" id="cd08674">
    <property type="entry name" value="Cdt1_m"/>
    <property type="match status" value="1"/>
</dbReference>
<dbReference type="Pfam" id="PF16679">
    <property type="entry name" value="CDT1_C"/>
    <property type="match status" value="1"/>
</dbReference>
<evidence type="ECO:0000313" key="4">
    <source>
        <dbReference type="EMBL" id="NWU71616.1"/>
    </source>
</evidence>
<comment type="caution">
    <text evidence="4">The sequence shown here is derived from an EMBL/GenBank/DDBJ whole genome shotgun (WGS) entry which is preliminary data.</text>
</comment>
<dbReference type="SMART" id="SM01075">
    <property type="entry name" value="CDT1"/>
    <property type="match status" value="1"/>
</dbReference>
<dbReference type="InterPro" id="IPR014939">
    <property type="entry name" value="CDT1_Gemini-bd-like"/>
</dbReference>
<gene>
    <name evidence="4" type="primary">Cdt1</name>
    <name evidence="4" type="ORF">PTEBUR_R01134</name>
</gene>
<dbReference type="SUPFAM" id="SSF46785">
    <property type="entry name" value="Winged helix' DNA-binding domain"/>
    <property type="match status" value="1"/>
</dbReference>
<proteinExistence type="inferred from homology"/>
<organism evidence="4 5">
    <name type="scientific">Pterocles burchelli</name>
    <dbReference type="NCBI Taxonomy" id="2585816"/>
    <lineage>
        <taxon>Eukaryota</taxon>
        <taxon>Metazoa</taxon>
        <taxon>Chordata</taxon>
        <taxon>Craniata</taxon>
        <taxon>Vertebrata</taxon>
        <taxon>Euteleostomi</taxon>
        <taxon>Archelosauria</taxon>
        <taxon>Archosauria</taxon>
        <taxon>Dinosauria</taxon>
        <taxon>Saurischia</taxon>
        <taxon>Theropoda</taxon>
        <taxon>Coelurosauria</taxon>
        <taxon>Aves</taxon>
        <taxon>Neognathae</taxon>
        <taxon>Neoaves</taxon>
        <taxon>Columbimorphae</taxon>
        <taxon>Pterocliformes</taxon>
        <taxon>Pteroclidae</taxon>
        <taxon>Pterocles</taxon>
    </lineage>
</organism>
<dbReference type="InterPro" id="IPR032054">
    <property type="entry name" value="Cdt1_C"/>
</dbReference>
<feature type="non-terminal residue" evidence="4">
    <location>
        <position position="1"/>
    </location>
</feature>
<dbReference type="PANTHER" id="PTHR28637">
    <property type="entry name" value="DNA REPLICATION FACTOR CDT1"/>
    <property type="match status" value="1"/>
</dbReference>
<dbReference type="Gene3D" id="1.10.10.1420">
    <property type="entry name" value="DNA replication factor Cdt1, C-terminal WH domain"/>
    <property type="match status" value="1"/>
</dbReference>
<dbReference type="PANTHER" id="PTHR28637:SF1">
    <property type="entry name" value="DNA REPLICATION FACTOR CDT1"/>
    <property type="match status" value="1"/>
</dbReference>
<dbReference type="Pfam" id="PF08839">
    <property type="entry name" value="CDT1"/>
    <property type="match status" value="1"/>
</dbReference>
<name>A0A7K5Z477_9AVES</name>
<dbReference type="GO" id="GO:0000076">
    <property type="term" value="P:DNA replication checkpoint signaling"/>
    <property type="evidence" value="ECO:0007669"/>
    <property type="project" value="TreeGrafter"/>
</dbReference>
<dbReference type="InterPro" id="IPR045173">
    <property type="entry name" value="Cdt1"/>
</dbReference>
<comment type="similarity">
    <text evidence="1">Belongs to the Cdt1 family.</text>
</comment>
<dbReference type="CDD" id="cd08767">
    <property type="entry name" value="Cdt1_c"/>
    <property type="match status" value="1"/>
</dbReference>
<dbReference type="GO" id="GO:0003677">
    <property type="term" value="F:DNA binding"/>
    <property type="evidence" value="ECO:0007669"/>
    <property type="project" value="InterPro"/>
</dbReference>
<dbReference type="GO" id="GO:0070182">
    <property type="term" value="F:DNA polymerase binding"/>
    <property type="evidence" value="ECO:0007669"/>
    <property type="project" value="TreeGrafter"/>
</dbReference>